<evidence type="ECO:0000259" key="4">
    <source>
        <dbReference type="Pfam" id="PF03101"/>
    </source>
</evidence>
<dbReference type="PANTHER" id="PTHR46328:SF6">
    <property type="entry name" value="PROTEIN FAR1-RELATED SEQUENCE 5-LIKE"/>
    <property type="match status" value="1"/>
</dbReference>
<name>A0A061ERC6_THECC</name>
<dbReference type="HOGENOM" id="CLU_076468_1_0_1"/>
<keyword evidence="3" id="KW-1133">Transmembrane helix</keyword>
<feature type="transmembrane region" description="Helical" evidence="3">
    <location>
        <begin position="215"/>
        <end position="234"/>
    </location>
</feature>
<dbReference type="OMA" id="HSHKLMA"/>
<evidence type="ECO:0000256" key="2">
    <source>
        <dbReference type="SAM" id="MobiDB-lite"/>
    </source>
</evidence>
<dbReference type="eggNOG" id="ENOG502R3VV">
    <property type="taxonomic scope" value="Eukaryota"/>
</dbReference>
<organism evidence="5 6">
    <name type="scientific">Theobroma cacao</name>
    <name type="common">Cacao</name>
    <name type="synonym">Cocoa</name>
    <dbReference type="NCBI Taxonomy" id="3641"/>
    <lineage>
        <taxon>Eukaryota</taxon>
        <taxon>Viridiplantae</taxon>
        <taxon>Streptophyta</taxon>
        <taxon>Embryophyta</taxon>
        <taxon>Tracheophyta</taxon>
        <taxon>Spermatophyta</taxon>
        <taxon>Magnoliopsida</taxon>
        <taxon>eudicotyledons</taxon>
        <taxon>Gunneridae</taxon>
        <taxon>Pentapetalae</taxon>
        <taxon>rosids</taxon>
        <taxon>malvids</taxon>
        <taxon>Malvales</taxon>
        <taxon>Malvaceae</taxon>
        <taxon>Byttnerioideae</taxon>
        <taxon>Theobroma</taxon>
    </lineage>
</organism>
<keyword evidence="3" id="KW-0472">Membrane</keyword>
<evidence type="ECO:0000256" key="1">
    <source>
        <dbReference type="SAM" id="Coils"/>
    </source>
</evidence>
<dbReference type="STRING" id="3641.A0A061ERC6"/>
<keyword evidence="1" id="KW-0175">Coiled coil</keyword>
<dbReference type="EMBL" id="CM001882">
    <property type="protein sequence ID" value="EOY04874.1"/>
    <property type="molecule type" value="Genomic_DNA"/>
</dbReference>
<dbReference type="Pfam" id="PF03101">
    <property type="entry name" value="FAR1"/>
    <property type="match status" value="1"/>
</dbReference>
<keyword evidence="3" id="KW-0812">Transmembrane</keyword>
<protein>
    <submittedName>
        <fullName evidence="5">Far-red impaired responsive family protein isoform 1</fullName>
    </submittedName>
</protein>
<feature type="region of interest" description="Disordered" evidence="2">
    <location>
        <begin position="1"/>
        <end position="23"/>
    </location>
</feature>
<reference evidence="5 6" key="1">
    <citation type="journal article" date="2013" name="Genome Biol.">
        <title>The genome sequence of the most widely cultivated cacao type and its use to identify candidate genes regulating pod color.</title>
        <authorList>
            <person name="Motamayor J.C."/>
            <person name="Mockaitis K."/>
            <person name="Schmutz J."/>
            <person name="Haiminen N."/>
            <person name="Iii D.L."/>
            <person name="Cornejo O."/>
            <person name="Findley S.D."/>
            <person name="Zheng P."/>
            <person name="Utro F."/>
            <person name="Royaert S."/>
            <person name="Saski C."/>
            <person name="Jenkins J."/>
            <person name="Podicheti R."/>
            <person name="Zhao M."/>
            <person name="Scheffler B.E."/>
            <person name="Stack J.C."/>
            <person name="Feltus F.A."/>
            <person name="Mustiga G.M."/>
            <person name="Amores F."/>
            <person name="Phillips W."/>
            <person name="Marelli J.P."/>
            <person name="May G.D."/>
            <person name="Shapiro H."/>
            <person name="Ma J."/>
            <person name="Bustamante C.D."/>
            <person name="Schnell R.J."/>
            <person name="Main D."/>
            <person name="Gilbert D."/>
            <person name="Parida L."/>
            <person name="Kuhn D.N."/>
        </authorList>
    </citation>
    <scope>NUCLEOTIDE SEQUENCE [LARGE SCALE GENOMIC DNA]</scope>
    <source>
        <strain evidence="6">cv. Matina 1-6</strain>
    </source>
</reference>
<dbReference type="AlphaFoldDB" id="A0A061ERC6"/>
<keyword evidence="6" id="KW-1185">Reference proteome</keyword>
<proteinExistence type="predicted"/>
<dbReference type="InParanoid" id="A0A061ERC6"/>
<accession>A0A061ERC6</accession>
<sequence length="314" mass="35822">MAGAADPHDFSDSDRSSEDETAVNTAEYEGMGPELLQGHNVMNNEFIALEQSGKALDIGNLEPYNGMTFQSLDDARDFYFEYAKRTGFTIRTNRIRHSLKNMAIIGRDFVCSREGFRAAKHTHRKDRVLPPRPITREGCKAMIRLAARDGGKWIVTKFVREHNHKLMTLCKFPGELPTINMLSEAFAHTLLTLIAVVSAIAYSSLWVGIVEKTLLSKIWVSGTFVVAPGLRYLMLRHARKEYNSLFGKTKQNQEEKDKKIQDLTSELQREKERSAAFRQQLQKILKDLEEHAEFMSIRVEDIVDSLKKVELDDV</sequence>
<gene>
    <name evidence="5" type="ORF">TCM_020038</name>
</gene>
<feature type="compositionally biased region" description="Basic and acidic residues" evidence="2">
    <location>
        <begin position="1"/>
        <end position="18"/>
    </location>
</feature>
<feature type="domain" description="FAR1" evidence="4">
    <location>
        <begin position="77"/>
        <end position="167"/>
    </location>
</feature>
<feature type="transmembrane region" description="Helical" evidence="3">
    <location>
        <begin position="190"/>
        <end position="209"/>
    </location>
</feature>
<evidence type="ECO:0000256" key="3">
    <source>
        <dbReference type="SAM" id="Phobius"/>
    </source>
</evidence>
<evidence type="ECO:0000313" key="5">
    <source>
        <dbReference type="EMBL" id="EOY04874.1"/>
    </source>
</evidence>
<dbReference type="PANTHER" id="PTHR46328">
    <property type="entry name" value="FAR-RED IMPAIRED RESPONSIVE (FAR1) FAMILY PROTEIN-RELATED"/>
    <property type="match status" value="1"/>
</dbReference>
<evidence type="ECO:0000313" key="6">
    <source>
        <dbReference type="Proteomes" id="UP000026915"/>
    </source>
</evidence>
<dbReference type="Gramene" id="EOY04874">
    <property type="protein sequence ID" value="EOY04874"/>
    <property type="gene ID" value="TCM_020038"/>
</dbReference>
<dbReference type="InterPro" id="IPR004330">
    <property type="entry name" value="FAR1_DNA_bnd_dom"/>
</dbReference>
<dbReference type="Proteomes" id="UP000026915">
    <property type="component" value="Chromosome 4"/>
</dbReference>
<feature type="coiled-coil region" evidence="1">
    <location>
        <begin position="253"/>
        <end position="298"/>
    </location>
</feature>